<evidence type="ECO:0000259" key="1">
    <source>
        <dbReference type="PROSITE" id="PS50057"/>
    </source>
</evidence>
<dbReference type="InterPro" id="IPR019748">
    <property type="entry name" value="FERM_central"/>
</dbReference>
<dbReference type="Proteomes" id="UP000835052">
    <property type="component" value="Unassembled WGS sequence"/>
</dbReference>
<dbReference type="PANTHER" id="PTHR46079">
    <property type="entry name" value="FERM DOMAIN-CONTAINING PROTEIN 4"/>
    <property type="match status" value="1"/>
</dbReference>
<protein>
    <recommendedName>
        <fullName evidence="1">FERM domain-containing protein</fullName>
    </recommendedName>
</protein>
<evidence type="ECO:0000313" key="2">
    <source>
        <dbReference type="EMBL" id="CAD6191940.1"/>
    </source>
</evidence>
<dbReference type="Gene3D" id="1.20.80.10">
    <property type="match status" value="1"/>
</dbReference>
<dbReference type="InterPro" id="IPR018980">
    <property type="entry name" value="FERM_PH-like_C"/>
</dbReference>
<dbReference type="SUPFAM" id="SSF50729">
    <property type="entry name" value="PH domain-like"/>
    <property type="match status" value="1"/>
</dbReference>
<sequence>MSVSPQRRFPSQKAVVRLLDSRCVEISLHARLSVEDVLQRIAEQCDINPHDSRFFGLAFADHLGYFHWLENSLILSDLADQIKENKYLLLSHNVRFFVDSVYDIQCASTAKFYFLEVHNQIVRHELTVSEDVYIELMASVLTVYAPDFSEEAVRDVLRHILPHSHPRHLLLGHDDVDAAAEDLERRVVDHYNHIRGRSLGLAIVSFLSKAEVCDSYGYRFYEVFDDGGRKCLLALGSKGIFIYSMDTLDECLQKFHWRQLDNLYYRETKFSIEIRDTKRDESFETSFGSELVDEQLSEAFSHPTTQVSTSRRRSRVFIYNFRCETSHVCRTIWSSSIAQHQFFLERRNLGKAGGIASSSRAAFFGSPLDYLIRRNARKTTATLVPVLRHYFCRP</sequence>
<dbReference type="PANTHER" id="PTHR46079:SF2">
    <property type="entry name" value="FERM DOMAIN-CONTAINING PROTEIN"/>
    <property type="match status" value="1"/>
</dbReference>
<dbReference type="Gene3D" id="3.10.20.90">
    <property type="entry name" value="Phosphatidylinositol 3-kinase Catalytic Subunit, Chain A, domain 1"/>
    <property type="match status" value="1"/>
</dbReference>
<comment type="caution">
    <text evidence="2">The sequence shown here is derived from an EMBL/GenBank/DDBJ whole genome shotgun (WGS) entry which is preliminary data.</text>
</comment>
<name>A0A8S1HF52_9PELO</name>
<dbReference type="InterPro" id="IPR011993">
    <property type="entry name" value="PH-like_dom_sf"/>
</dbReference>
<dbReference type="GO" id="GO:0090162">
    <property type="term" value="P:establishment of epithelial cell polarity"/>
    <property type="evidence" value="ECO:0007669"/>
    <property type="project" value="InterPro"/>
</dbReference>
<dbReference type="SUPFAM" id="SSF54236">
    <property type="entry name" value="Ubiquitin-like"/>
    <property type="match status" value="1"/>
</dbReference>
<dbReference type="InterPro" id="IPR047176">
    <property type="entry name" value="FRMD4A/B"/>
</dbReference>
<dbReference type="OrthoDB" id="10063592at2759"/>
<dbReference type="InterPro" id="IPR000299">
    <property type="entry name" value="FERM_domain"/>
</dbReference>
<organism evidence="2 3">
    <name type="scientific">Caenorhabditis auriculariae</name>
    <dbReference type="NCBI Taxonomy" id="2777116"/>
    <lineage>
        <taxon>Eukaryota</taxon>
        <taxon>Metazoa</taxon>
        <taxon>Ecdysozoa</taxon>
        <taxon>Nematoda</taxon>
        <taxon>Chromadorea</taxon>
        <taxon>Rhabditida</taxon>
        <taxon>Rhabditina</taxon>
        <taxon>Rhabditomorpha</taxon>
        <taxon>Rhabditoidea</taxon>
        <taxon>Rhabditidae</taxon>
        <taxon>Peloderinae</taxon>
        <taxon>Caenorhabditis</taxon>
    </lineage>
</organism>
<dbReference type="InterPro" id="IPR019749">
    <property type="entry name" value="Band_41_domain"/>
</dbReference>
<accession>A0A8S1HF52</accession>
<dbReference type="SUPFAM" id="SSF47031">
    <property type="entry name" value="Second domain of FERM"/>
    <property type="match status" value="1"/>
</dbReference>
<dbReference type="InterPro" id="IPR018979">
    <property type="entry name" value="FERM_N"/>
</dbReference>
<dbReference type="PROSITE" id="PS50057">
    <property type="entry name" value="FERM_3"/>
    <property type="match status" value="1"/>
</dbReference>
<dbReference type="Pfam" id="PF09379">
    <property type="entry name" value="FERM_N"/>
    <property type="match status" value="1"/>
</dbReference>
<dbReference type="InterPro" id="IPR029071">
    <property type="entry name" value="Ubiquitin-like_domsf"/>
</dbReference>
<dbReference type="SMART" id="SM01196">
    <property type="entry name" value="FERM_C"/>
    <property type="match status" value="1"/>
</dbReference>
<keyword evidence="3" id="KW-1185">Reference proteome</keyword>
<dbReference type="SMART" id="SM00295">
    <property type="entry name" value="B41"/>
    <property type="match status" value="1"/>
</dbReference>
<evidence type="ECO:0000313" key="3">
    <source>
        <dbReference type="Proteomes" id="UP000835052"/>
    </source>
</evidence>
<dbReference type="InterPro" id="IPR014352">
    <property type="entry name" value="FERM/acyl-CoA-bd_prot_sf"/>
</dbReference>
<dbReference type="InterPro" id="IPR035963">
    <property type="entry name" value="FERM_2"/>
</dbReference>
<reference evidence="2" key="1">
    <citation type="submission" date="2020-10" db="EMBL/GenBank/DDBJ databases">
        <authorList>
            <person name="Kikuchi T."/>
        </authorList>
    </citation>
    <scope>NUCLEOTIDE SEQUENCE</scope>
    <source>
        <strain evidence="2">NKZ352</strain>
    </source>
</reference>
<dbReference type="AlphaFoldDB" id="A0A8S1HF52"/>
<proteinExistence type="predicted"/>
<dbReference type="Pfam" id="PF00373">
    <property type="entry name" value="FERM_M"/>
    <property type="match status" value="1"/>
</dbReference>
<dbReference type="Gene3D" id="2.30.29.30">
    <property type="entry name" value="Pleckstrin-homology domain (PH domain)/Phosphotyrosine-binding domain (PTB)"/>
    <property type="match status" value="1"/>
</dbReference>
<dbReference type="EMBL" id="CAJGYM010000024">
    <property type="protein sequence ID" value="CAD6191940.1"/>
    <property type="molecule type" value="Genomic_DNA"/>
</dbReference>
<feature type="domain" description="FERM" evidence="1">
    <location>
        <begin position="12"/>
        <end position="347"/>
    </location>
</feature>
<gene>
    <name evidence="2" type="ORF">CAUJ_LOCUS7859</name>
</gene>
<dbReference type="Pfam" id="PF09380">
    <property type="entry name" value="FERM_C"/>
    <property type="match status" value="1"/>
</dbReference>